<dbReference type="OrthoDB" id="9779263at2"/>
<dbReference type="GO" id="GO:0016301">
    <property type="term" value="F:kinase activity"/>
    <property type="evidence" value="ECO:0007669"/>
    <property type="project" value="UniProtKB-KW"/>
</dbReference>
<dbReference type="EMBL" id="BJYZ01000011">
    <property type="protein sequence ID" value="GEO38619.1"/>
    <property type="molecule type" value="Genomic_DNA"/>
</dbReference>
<dbReference type="PANTHER" id="PTHR43777:SF1">
    <property type="entry name" value="MOLYBDENUM COFACTOR CYTIDYLYLTRANSFERASE"/>
    <property type="match status" value="1"/>
</dbReference>
<dbReference type="CDD" id="cd04182">
    <property type="entry name" value="GT_2_like_f"/>
    <property type="match status" value="1"/>
</dbReference>
<dbReference type="InterPro" id="IPR012184">
    <property type="entry name" value="Bifunc_Mopterin-bd"/>
</dbReference>
<dbReference type="SUPFAM" id="SSF53218">
    <property type="entry name" value="Molybdenum cofactor biosynthesis proteins"/>
    <property type="match status" value="1"/>
</dbReference>
<dbReference type="Pfam" id="PF12804">
    <property type="entry name" value="NTP_transf_3"/>
    <property type="match status" value="1"/>
</dbReference>
<dbReference type="InterPro" id="IPR036425">
    <property type="entry name" value="MoaB/Mog-like_dom_sf"/>
</dbReference>
<evidence type="ECO:0000313" key="4">
    <source>
        <dbReference type="Proteomes" id="UP000321523"/>
    </source>
</evidence>
<keyword evidence="4" id="KW-1185">Reference proteome</keyword>
<evidence type="ECO:0000259" key="2">
    <source>
        <dbReference type="Pfam" id="PF12804"/>
    </source>
</evidence>
<name>A0A512DQ92_9PROT</name>
<dbReference type="CDD" id="cd03522">
    <property type="entry name" value="MoeA_like"/>
    <property type="match status" value="1"/>
</dbReference>
<dbReference type="RefSeq" id="WP_044433291.1">
    <property type="nucleotide sequence ID" value="NZ_BJYZ01000011.1"/>
</dbReference>
<keyword evidence="3" id="KW-0418">Kinase</keyword>
<gene>
    <name evidence="3" type="ORF">SAE02_27670</name>
</gene>
<proteinExistence type="predicted"/>
<keyword evidence="1" id="KW-0460">Magnesium</keyword>
<dbReference type="PANTHER" id="PTHR43777">
    <property type="entry name" value="MOLYBDENUM COFACTOR CYTIDYLYLTRANSFERASE"/>
    <property type="match status" value="1"/>
</dbReference>
<dbReference type="GO" id="GO:0016779">
    <property type="term" value="F:nucleotidyltransferase activity"/>
    <property type="evidence" value="ECO:0007669"/>
    <property type="project" value="UniProtKB-ARBA"/>
</dbReference>
<comment type="caution">
    <text evidence="3">The sequence shown here is derived from an EMBL/GenBank/DDBJ whole genome shotgun (WGS) entry which is preliminary data.</text>
</comment>
<reference evidence="3 4" key="1">
    <citation type="submission" date="2019-07" db="EMBL/GenBank/DDBJ databases">
        <title>Whole genome shotgun sequence of Skermanella aerolata NBRC 106429.</title>
        <authorList>
            <person name="Hosoyama A."/>
            <person name="Uohara A."/>
            <person name="Ohji S."/>
            <person name="Ichikawa N."/>
        </authorList>
    </citation>
    <scope>NUCLEOTIDE SEQUENCE [LARGE SCALE GENOMIC DNA]</scope>
    <source>
        <strain evidence="3 4">NBRC 106429</strain>
    </source>
</reference>
<accession>A0A512DQ92</accession>
<dbReference type="Gene3D" id="3.90.550.10">
    <property type="entry name" value="Spore Coat Polysaccharide Biosynthesis Protein SpsA, Chain A"/>
    <property type="match status" value="1"/>
</dbReference>
<dbReference type="InterPro" id="IPR029044">
    <property type="entry name" value="Nucleotide-diphossugar_trans"/>
</dbReference>
<dbReference type="Gene3D" id="3.40.980.10">
    <property type="entry name" value="MoaB/Mog-like domain"/>
    <property type="match status" value="1"/>
</dbReference>
<dbReference type="Proteomes" id="UP000321523">
    <property type="component" value="Unassembled WGS sequence"/>
</dbReference>
<evidence type="ECO:0000313" key="3">
    <source>
        <dbReference type="EMBL" id="GEO38619.1"/>
    </source>
</evidence>
<evidence type="ECO:0000256" key="1">
    <source>
        <dbReference type="ARBA" id="ARBA00022842"/>
    </source>
</evidence>
<dbReference type="PIRSF" id="PIRSF036626">
    <property type="entry name" value="MPTBd_MobAlike"/>
    <property type="match status" value="1"/>
</dbReference>
<feature type="domain" description="MobA-like NTP transferase" evidence="2">
    <location>
        <begin position="350"/>
        <end position="513"/>
    </location>
</feature>
<sequence length="540" mass="56232">MRFGPVAPEDAVGAILVHSIRLKGLAFKKGRVLSAEDVATLSAAGIDRVTAACLDPGDVGEDAAASRIAKAVAGLGLTTSAAFTGRVNLFASARGLCVVDVERLNRLNLIDESATVATLPAFAPVEPRQMVATIKIIPFAAPEAVVAAAEALAAEGDALIRVAEFQPLRTVLIQTRLAGTKESVLDKTVGVTRDRLVALGGELIGEVRVDHTEGAVADAIVSACVSKPDLLLIAGASAITDRRDVLPAGIERAGGMVEHFGMPVDPGNLLLLARLGDMPVLGLPGCARSPKLNGFDWVLQRIAAGVPVTRRDIMMMGGGGLLTEIPTRPLPRASATETEPVMLRAPRIAALILAAGQSRRMGALNKMIAEVDGKPMVAHALAAVTSSQAGPVVVVTGHDPDAVRAALAGHEIRFVHNPHYADGLSTSLRAGLAALPADIDGVLVCLGDMPRVTPDMIDRLIAAYNPVEGRGICVPTVDGKRGNPVLWDRRFFAEMQDLAGDVGARHLIGAHADQVCEVPMEGNGALLDIDTPEALRELGT</sequence>
<protein>
    <submittedName>
        <fullName evidence="3">4-diphosphocytidyl-2C-methyl-D-erythritol kinase</fullName>
    </submittedName>
</protein>
<dbReference type="InterPro" id="IPR025877">
    <property type="entry name" value="MobA-like_NTP_Trfase"/>
</dbReference>
<dbReference type="SUPFAM" id="SSF53448">
    <property type="entry name" value="Nucleotide-diphospho-sugar transferases"/>
    <property type="match status" value="1"/>
</dbReference>
<keyword evidence="3" id="KW-0808">Transferase</keyword>
<dbReference type="AlphaFoldDB" id="A0A512DQ92"/>
<organism evidence="3 4">
    <name type="scientific">Skermanella aerolata</name>
    <dbReference type="NCBI Taxonomy" id="393310"/>
    <lineage>
        <taxon>Bacteria</taxon>
        <taxon>Pseudomonadati</taxon>
        <taxon>Pseudomonadota</taxon>
        <taxon>Alphaproteobacteria</taxon>
        <taxon>Rhodospirillales</taxon>
        <taxon>Azospirillaceae</taxon>
        <taxon>Skermanella</taxon>
    </lineage>
</organism>